<evidence type="ECO:0000256" key="2">
    <source>
        <dbReference type="ARBA" id="ARBA00023125"/>
    </source>
</evidence>
<dbReference type="PROSITE" id="PS50995">
    <property type="entry name" value="HTH_MARR_2"/>
    <property type="match status" value="1"/>
</dbReference>
<protein>
    <recommendedName>
        <fullName evidence="5">HTH marR-type domain-containing protein</fullName>
    </recommendedName>
</protein>
<dbReference type="EMBL" id="JXKG01000007">
    <property type="protein sequence ID" value="OJG15445.1"/>
    <property type="molecule type" value="Genomic_DNA"/>
</dbReference>
<dbReference type="AlphaFoldDB" id="A0A1L8R6W2"/>
<dbReference type="Proteomes" id="UP000182835">
    <property type="component" value="Unassembled WGS sequence"/>
</dbReference>
<dbReference type="STRING" id="317010.RU96_GL002258"/>
<dbReference type="OrthoDB" id="3254893at2"/>
<dbReference type="InterPro" id="IPR023187">
    <property type="entry name" value="Tscrpt_reg_MarR-type_CS"/>
</dbReference>
<dbReference type="GO" id="GO:0003700">
    <property type="term" value="F:DNA-binding transcription factor activity"/>
    <property type="evidence" value="ECO:0007669"/>
    <property type="project" value="InterPro"/>
</dbReference>
<dbReference type="Gene3D" id="1.10.10.10">
    <property type="entry name" value="Winged helix-like DNA-binding domain superfamily/Winged helix DNA-binding domain"/>
    <property type="match status" value="1"/>
</dbReference>
<comment type="caution">
    <text evidence="6">The sequence shown here is derived from an EMBL/GenBank/DDBJ whole genome shotgun (WGS) entry which is preliminary data.</text>
</comment>
<keyword evidence="1" id="KW-0805">Transcription regulation</keyword>
<feature type="domain" description="HTH marR-type" evidence="5">
    <location>
        <begin position="1"/>
        <end position="134"/>
    </location>
</feature>
<dbReference type="RefSeq" id="WP_071864599.1">
    <property type="nucleotide sequence ID" value="NZ_JBHLVQ010000022.1"/>
</dbReference>
<reference evidence="6 7" key="1">
    <citation type="submission" date="2014-12" db="EMBL/GenBank/DDBJ databases">
        <title>Draft genome sequences of 29 type strains of Enterococci.</title>
        <authorList>
            <person name="Zhong Z."/>
            <person name="Sun Z."/>
            <person name="Liu W."/>
            <person name="Zhang W."/>
            <person name="Zhang H."/>
        </authorList>
    </citation>
    <scope>NUCLEOTIDE SEQUENCE [LARGE SCALE GENOMIC DNA]</scope>
    <source>
        <strain evidence="6 7">DSM 21207</strain>
    </source>
</reference>
<dbReference type="PANTHER" id="PTHR42756:SF1">
    <property type="entry name" value="TRANSCRIPTIONAL REPRESSOR OF EMRAB OPERON"/>
    <property type="match status" value="1"/>
</dbReference>
<dbReference type="CDD" id="cd00090">
    <property type="entry name" value="HTH_ARSR"/>
    <property type="match status" value="1"/>
</dbReference>
<dbReference type="InterPro" id="IPR036388">
    <property type="entry name" value="WH-like_DNA-bd_sf"/>
</dbReference>
<gene>
    <name evidence="6" type="ORF">RU96_GL002258</name>
</gene>
<evidence type="ECO:0000256" key="1">
    <source>
        <dbReference type="ARBA" id="ARBA00023015"/>
    </source>
</evidence>
<dbReference type="PANTHER" id="PTHR42756">
    <property type="entry name" value="TRANSCRIPTIONAL REGULATOR, MARR"/>
    <property type="match status" value="1"/>
</dbReference>
<dbReference type="PROSITE" id="PS01117">
    <property type="entry name" value="HTH_MARR_1"/>
    <property type="match status" value="1"/>
</dbReference>
<dbReference type="InterPro" id="IPR036390">
    <property type="entry name" value="WH_DNA-bd_sf"/>
</dbReference>
<dbReference type="Pfam" id="PF12802">
    <property type="entry name" value="MarR_2"/>
    <property type="match status" value="1"/>
</dbReference>
<dbReference type="InterPro" id="IPR000835">
    <property type="entry name" value="HTH_MarR-typ"/>
</dbReference>
<evidence type="ECO:0000259" key="5">
    <source>
        <dbReference type="PROSITE" id="PS50995"/>
    </source>
</evidence>
<sequence>MSKLSDQLLKQIRFISDAGNAFMSKRQKLTGQQRVLAVLRLEDGLTQGYLADILGLSPSSLAELLKKLENSGAIKRVEDEQDKRIKMVFLTAEGKKQAEASAQAADTIESEYFFDGLTEAEMSELATLLQKIMDGWSEEMKQKAEAFVDPFDRLAAVQNMKAAFKERFGQEWSEMDAAEMNKFRRQMKKKMREMSFEDFEQMRNFRGGFGGFGFGGGPRGGRGVHHGGRNFHENHQHKTSEQQEAWFDFWQNKFGGMKPKQENHDDSNQDDDWQDF</sequence>
<keyword evidence="3" id="KW-0804">Transcription</keyword>
<accession>A0A1L8R6W2</accession>
<keyword evidence="2" id="KW-0238">DNA-binding</keyword>
<feature type="region of interest" description="Disordered" evidence="4">
    <location>
        <begin position="252"/>
        <end position="276"/>
    </location>
</feature>
<evidence type="ECO:0000256" key="4">
    <source>
        <dbReference type="SAM" id="MobiDB-lite"/>
    </source>
</evidence>
<evidence type="ECO:0000313" key="7">
    <source>
        <dbReference type="Proteomes" id="UP000182835"/>
    </source>
</evidence>
<proteinExistence type="predicted"/>
<evidence type="ECO:0000256" key="3">
    <source>
        <dbReference type="ARBA" id="ARBA00023163"/>
    </source>
</evidence>
<name>A0A1L8R6W2_9ENTE</name>
<dbReference type="SMART" id="SM00347">
    <property type="entry name" value="HTH_MARR"/>
    <property type="match status" value="1"/>
</dbReference>
<dbReference type="SUPFAM" id="SSF46785">
    <property type="entry name" value="Winged helix' DNA-binding domain"/>
    <property type="match status" value="1"/>
</dbReference>
<dbReference type="InterPro" id="IPR011991">
    <property type="entry name" value="ArsR-like_HTH"/>
</dbReference>
<evidence type="ECO:0000313" key="6">
    <source>
        <dbReference type="EMBL" id="OJG15445.1"/>
    </source>
</evidence>
<dbReference type="GO" id="GO:0003677">
    <property type="term" value="F:DNA binding"/>
    <property type="evidence" value="ECO:0007669"/>
    <property type="project" value="UniProtKB-KW"/>
</dbReference>
<dbReference type="PRINTS" id="PR00598">
    <property type="entry name" value="HTHMARR"/>
</dbReference>
<organism evidence="6 7">
    <name type="scientific">Enterococcus canintestini</name>
    <dbReference type="NCBI Taxonomy" id="317010"/>
    <lineage>
        <taxon>Bacteria</taxon>
        <taxon>Bacillati</taxon>
        <taxon>Bacillota</taxon>
        <taxon>Bacilli</taxon>
        <taxon>Lactobacillales</taxon>
        <taxon>Enterococcaceae</taxon>
        <taxon>Enterococcus</taxon>
    </lineage>
</organism>